<dbReference type="FunFam" id="3.40.50.10140:FF:000007">
    <property type="entry name" value="Disease resistance protein (TIR-NBS-LRR class)"/>
    <property type="match status" value="1"/>
</dbReference>
<keyword evidence="1" id="KW-0520">NAD</keyword>
<dbReference type="Gene3D" id="3.40.50.300">
    <property type="entry name" value="P-loop containing nucleotide triphosphate hydrolases"/>
    <property type="match status" value="1"/>
</dbReference>
<dbReference type="Pfam" id="PF00931">
    <property type="entry name" value="NB-ARC"/>
    <property type="match status" value="1"/>
</dbReference>
<evidence type="ECO:0000256" key="1">
    <source>
        <dbReference type="ARBA" id="ARBA00023027"/>
    </source>
</evidence>
<dbReference type="PROSITE" id="PS50104">
    <property type="entry name" value="TIR"/>
    <property type="match status" value="1"/>
</dbReference>
<accession>A0AAD4UXH8</accession>
<evidence type="ECO:0000313" key="3">
    <source>
        <dbReference type="EMBL" id="KAI5314478.1"/>
    </source>
</evidence>
<dbReference type="InterPro" id="IPR000157">
    <property type="entry name" value="TIR_dom"/>
</dbReference>
<protein>
    <recommendedName>
        <fullName evidence="2">TIR domain-containing protein</fullName>
    </recommendedName>
</protein>
<dbReference type="AlphaFoldDB" id="A0AAD4UXH8"/>
<comment type="caution">
    <text evidence="3">The sequence shown here is derived from an EMBL/GenBank/DDBJ whole genome shotgun (WGS) entry which is preliminary data.</text>
</comment>
<proteinExistence type="predicted"/>
<sequence length="401" mass="44828">MASSSSSSSSSSNPPPQKYDVFISFRGADTRDTFTSHLKAALGRKKIETYMDDKLGMGDKIGPALLQAIEKSKVSLIVFSKNYAFSTWCLDELAHISECKKRYGQIVIPIFYGIDPSQVRKQQDSYAVAFAQLEERFEDNMDKVLMWRNALKEAADMSGFDNSKRTGTEADLIEKIAEDVLTKLNRASSSDLKDLDQFYSRKIEEIESLLGLNSPDVCTVCIYVGIWGKSWLATLGDVLFHRLSCQFEATCFLADVKGVSKSHGPKHLRNLLLRDILKEKDLSIDTKNVSPFIQERLSRTKVLIILDDVNDSSQSEYQACAGRLKFGPGSRIIITTRDRSLHKKTVHHDKIYKFGHKDGLISWALKIGVPVRDIAAALPALYVPQWASDQPAQPSHSAGQL</sequence>
<dbReference type="EMBL" id="JAJFAZ020000008">
    <property type="protein sequence ID" value="KAI5314478.1"/>
    <property type="molecule type" value="Genomic_DNA"/>
</dbReference>
<name>A0AAD4UXH8_PRUDU</name>
<dbReference type="InterPro" id="IPR002182">
    <property type="entry name" value="NB-ARC"/>
</dbReference>
<keyword evidence="4" id="KW-1185">Reference proteome</keyword>
<dbReference type="InterPro" id="IPR035897">
    <property type="entry name" value="Toll_tir_struct_dom_sf"/>
</dbReference>
<gene>
    <name evidence="3" type="ORF">L3X38_043654</name>
</gene>
<dbReference type="GO" id="GO:0007165">
    <property type="term" value="P:signal transduction"/>
    <property type="evidence" value="ECO:0007669"/>
    <property type="project" value="InterPro"/>
</dbReference>
<dbReference type="GO" id="GO:0043531">
    <property type="term" value="F:ADP binding"/>
    <property type="evidence" value="ECO:0007669"/>
    <property type="project" value="InterPro"/>
</dbReference>
<dbReference type="Gene3D" id="3.40.50.10140">
    <property type="entry name" value="Toll/interleukin-1 receptor homology (TIR) domain"/>
    <property type="match status" value="1"/>
</dbReference>
<dbReference type="Proteomes" id="UP001054821">
    <property type="component" value="Chromosome 8"/>
</dbReference>
<dbReference type="PANTHER" id="PTHR11017:SF574">
    <property type="entry name" value="ADP-RIBOSYL CYCLASE_CYCLIC ADP-RIBOSE HYDROLASE"/>
    <property type="match status" value="1"/>
</dbReference>
<feature type="domain" description="TIR" evidence="2">
    <location>
        <begin position="17"/>
        <end position="184"/>
    </location>
</feature>
<dbReference type="SUPFAM" id="SSF52200">
    <property type="entry name" value="Toll/Interleukin receptor TIR domain"/>
    <property type="match status" value="1"/>
</dbReference>
<dbReference type="PANTHER" id="PTHR11017">
    <property type="entry name" value="LEUCINE-RICH REPEAT-CONTAINING PROTEIN"/>
    <property type="match status" value="1"/>
</dbReference>
<dbReference type="SUPFAM" id="SSF52540">
    <property type="entry name" value="P-loop containing nucleoside triphosphate hydrolases"/>
    <property type="match status" value="1"/>
</dbReference>
<evidence type="ECO:0000313" key="4">
    <source>
        <dbReference type="Proteomes" id="UP001054821"/>
    </source>
</evidence>
<organism evidence="3 4">
    <name type="scientific">Prunus dulcis</name>
    <name type="common">Almond</name>
    <name type="synonym">Amygdalus dulcis</name>
    <dbReference type="NCBI Taxonomy" id="3755"/>
    <lineage>
        <taxon>Eukaryota</taxon>
        <taxon>Viridiplantae</taxon>
        <taxon>Streptophyta</taxon>
        <taxon>Embryophyta</taxon>
        <taxon>Tracheophyta</taxon>
        <taxon>Spermatophyta</taxon>
        <taxon>Magnoliopsida</taxon>
        <taxon>eudicotyledons</taxon>
        <taxon>Gunneridae</taxon>
        <taxon>Pentapetalae</taxon>
        <taxon>rosids</taxon>
        <taxon>fabids</taxon>
        <taxon>Rosales</taxon>
        <taxon>Rosaceae</taxon>
        <taxon>Amygdaloideae</taxon>
        <taxon>Amygdaleae</taxon>
        <taxon>Prunus</taxon>
    </lineage>
</organism>
<reference evidence="3 4" key="1">
    <citation type="journal article" date="2022" name="G3 (Bethesda)">
        <title>Whole-genome sequence and methylome profiling of the almond [Prunus dulcis (Mill.) D.A. Webb] cultivar 'Nonpareil'.</title>
        <authorList>
            <person name="D'Amico-Willman K.M."/>
            <person name="Ouma W.Z."/>
            <person name="Meulia T."/>
            <person name="Sideli G.M."/>
            <person name="Gradziel T.M."/>
            <person name="Fresnedo-Ramirez J."/>
        </authorList>
    </citation>
    <scope>NUCLEOTIDE SEQUENCE [LARGE SCALE GENOMIC DNA]</scope>
    <source>
        <strain evidence="3">Clone GOH B32 T37-40</strain>
    </source>
</reference>
<dbReference type="Pfam" id="PF01582">
    <property type="entry name" value="TIR"/>
    <property type="match status" value="1"/>
</dbReference>
<evidence type="ECO:0000259" key="2">
    <source>
        <dbReference type="PROSITE" id="PS50104"/>
    </source>
</evidence>
<dbReference type="GO" id="GO:0006952">
    <property type="term" value="P:defense response"/>
    <property type="evidence" value="ECO:0007669"/>
    <property type="project" value="InterPro"/>
</dbReference>
<dbReference type="SMART" id="SM00255">
    <property type="entry name" value="TIR"/>
    <property type="match status" value="1"/>
</dbReference>
<dbReference type="InterPro" id="IPR044974">
    <property type="entry name" value="Disease_R_plants"/>
</dbReference>
<dbReference type="InterPro" id="IPR027417">
    <property type="entry name" value="P-loop_NTPase"/>
</dbReference>